<feature type="domain" description="RNA polymerase sigma factor 70 region 4 type 2" evidence="5">
    <location>
        <begin position="39"/>
        <end position="77"/>
    </location>
</feature>
<proteinExistence type="inferred from homology"/>
<dbReference type="Pfam" id="PF08281">
    <property type="entry name" value="Sigma70_r4_2"/>
    <property type="match status" value="1"/>
</dbReference>
<reference evidence="7" key="1">
    <citation type="journal article" date="2019" name="Int. J. Syst. Evol. Microbiol.">
        <title>The Global Catalogue of Microorganisms (GCM) 10K type strain sequencing project: providing services to taxonomists for standard genome sequencing and annotation.</title>
        <authorList>
            <consortium name="The Broad Institute Genomics Platform"/>
            <consortium name="The Broad Institute Genome Sequencing Center for Infectious Disease"/>
            <person name="Wu L."/>
            <person name="Ma J."/>
        </authorList>
    </citation>
    <scope>NUCLEOTIDE SEQUENCE [LARGE SCALE GENOMIC DNA]</scope>
    <source>
        <strain evidence="7">NCAIM B.02333</strain>
    </source>
</reference>
<keyword evidence="7" id="KW-1185">Reference proteome</keyword>
<comment type="similarity">
    <text evidence="1">Belongs to the sigma-70 factor family. ECF subfamily.</text>
</comment>
<dbReference type="Proteomes" id="UP001595685">
    <property type="component" value="Unassembled WGS sequence"/>
</dbReference>
<dbReference type="SUPFAM" id="SSF88659">
    <property type="entry name" value="Sigma3 and sigma4 domains of RNA polymerase sigma factors"/>
    <property type="match status" value="1"/>
</dbReference>
<evidence type="ECO:0000256" key="3">
    <source>
        <dbReference type="ARBA" id="ARBA00023082"/>
    </source>
</evidence>
<dbReference type="EMBL" id="JBHRWW010000006">
    <property type="protein sequence ID" value="MFC3688925.1"/>
    <property type="molecule type" value="Genomic_DNA"/>
</dbReference>
<dbReference type="InterPro" id="IPR013324">
    <property type="entry name" value="RNA_pol_sigma_r3/r4-like"/>
</dbReference>
<evidence type="ECO:0000256" key="4">
    <source>
        <dbReference type="ARBA" id="ARBA00023163"/>
    </source>
</evidence>
<evidence type="ECO:0000256" key="1">
    <source>
        <dbReference type="ARBA" id="ARBA00010641"/>
    </source>
</evidence>
<dbReference type="RefSeq" id="WP_340288234.1">
    <property type="nucleotide sequence ID" value="NZ_JBBEOI010000001.1"/>
</dbReference>
<accession>A0ABV7WGE5</accession>
<evidence type="ECO:0000256" key="2">
    <source>
        <dbReference type="ARBA" id="ARBA00023015"/>
    </source>
</evidence>
<dbReference type="InterPro" id="IPR013249">
    <property type="entry name" value="RNA_pol_sigma70_r4_t2"/>
</dbReference>
<comment type="caution">
    <text evidence="6">The sequence shown here is derived from an EMBL/GenBank/DDBJ whole genome shotgun (WGS) entry which is preliminary data.</text>
</comment>
<keyword evidence="3" id="KW-0731">Sigma factor</keyword>
<evidence type="ECO:0000313" key="6">
    <source>
        <dbReference type="EMBL" id="MFC3688925.1"/>
    </source>
</evidence>
<dbReference type="Gene3D" id="1.10.10.10">
    <property type="entry name" value="Winged helix-like DNA-binding domain superfamily/Winged helix DNA-binding domain"/>
    <property type="match status" value="1"/>
</dbReference>
<protein>
    <submittedName>
        <fullName evidence="6">Sigma factor-like helix-turn-helix DNA-binding protein</fullName>
    </submittedName>
</protein>
<dbReference type="InterPro" id="IPR036388">
    <property type="entry name" value="WH-like_DNA-bd_sf"/>
</dbReference>
<gene>
    <name evidence="6" type="ORF">ACFOLH_11285</name>
</gene>
<organism evidence="6 7">
    <name type="scientific">Aquipuribacter hungaricus</name>
    <dbReference type="NCBI Taxonomy" id="545624"/>
    <lineage>
        <taxon>Bacteria</taxon>
        <taxon>Bacillati</taxon>
        <taxon>Actinomycetota</taxon>
        <taxon>Actinomycetes</taxon>
        <taxon>Micrococcales</taxon>
        <taxon>Intrasporangiaceae</taxon>
        <taxon>Aquipuribacter</taxon>
    </lineage>
</organism>
<keyword evidence="4" id="KW-0804">Transcription</keyword>
<evidence type="ECO:0000259" key="5">
    <source>
        <dbReference type="Pfam" id="PF08281"/>
    </source>
</evidence>
<sequence length="82" mass="8703">MAQEIPLSSEAADLVATARALGDRTEQLRRQTLDTAAQRAQVALRLHTDHGMSIARVAAALGITETTAQQMLARAKAAAPPR</sequence>
<keyword evidence="2" id="KW-0805">Transcription regulation</keyword>
<evidence type="ECO:0000313" key="7">
    <source>
        <dbReference type="Proteomes" id="UP001595685"/>
    </source>
</evidence>
<name>A0ABV7WGE5_9MICO</name>